<dbReference type="AlphaFoldDB" id="A0A4R9M1Z1"/>
<name>A0A4R9M1Z1_9LEPT</name>
<evidence type="ECO:0000313" key="15">
    <source>
        <dbReference type="Proteomes" id="UP000298058"/>
    </source>
</evidence>
<dbReference type="Pfam" id="PF00989">
    <property type="entry name" value="PAS"/>
    <property type="match status" value="1"/>
</dbReference>
<evidence type="ECO:0000313" key="14">
    <source>
        <dbReference type="EMBL" id="TGN19971.1"/>
    </source>
</evidence>
<dbReference type="GO" id="GO:0000155">
    <property type="term" value="F:phosphorelay sensor kinase activity"/>
    <property type="evidence" value="ECO:0007669"/>
    <property type="project" value="InterPro"/>
</dbReference>
<proteinExistence type="predicted"/>
<dbReference type="Proteomes" id="UP000298058">
    <property type="component" value="Unassembled WGS sequence"/>
</dbReference>
<dbReference type="RefSeq" id="WP_135759689.1">
    <property type="nucleotide sequence ID" value="NZ_RQHW01000018.1"/>
</dbReference>
<dbReference type="EC" id="2.7.13.3" evidence="2"/>
<dbReference type="PRINTS" id="PR00344">
    <property type="entry name" value="BCTRLSENSOR"/>
</dbReference>
<dbReference type="GO" id="GO:0006355">
    <property type="term" value="P:regulation of DNA-templated transcription"/>
    <property type="evidence" value="ECO:0007669"/>
    <property type="project" value="InterPro"/>
</dbReference>
<evidence type="ECO:0000259" key="13">
    <source>
        <dbReference type="PROSITE" id="PS50113"/>
    </source>
</evidence>
<dbReference type="InterPro" id="IPR005467">
    <property type="entry name" value="His_kinase_dom"/>
</dbReference>
<protein>
    <recommendedName>
        <fullName evidence="2">histidine kinase</fullName>
        <ecNumber evidence="2">2.7.13.3</ecNumber>
    </recommendedName>
</protein>
<keyword evidence="6" id="KW-0418">Kinase</keyword>
<evidence type="ECO:0000259" key="10">
    <source>
        <dbReference type="PROSITE" id="PS50109"/>
    </source>
</evidence>
<keyword evidence="7" id="KW-0067">ATP-binding</keyword>
<dbReference type="CDD" id="cd00156">
    <property type="entry name" value="REC"/>
    <property type="match status" value="1"/>
</dbReference>
<dbReference type="SUPFAM" id="SSF55874">
    <property type="entry name" value="ATPase domain of HSP90 chaperone/DNA topoisomerase II/histidine kinase"/>
    <property type="match status" value="1"/>
</dbReference>
<evidence type="ECO:0000256" key="7">
    <source>
        <dbReference type="ARBA" id="ARBA00022840"/>
    </source>
</evidence>
<evidence type="ECO:0000259" key="12">
    <source>
        <dbReference type="PROSITE" id="PS50112"/>
    </source>
</evidence>
<dbReference type="SUPFAM" id="SSF52172">
    <property type="entry name" value="CheY-like"/>
    <property type="match status" value="1"/>
</dbReference>
<dbReference type="PROSITE" id="PS50113">
    <property type="entry name" value="PAC"/>
    <property type="match status" value="1"/>
</dbReference>
<feature type="domain" description="PAC" evidence="13">
    <location>
        <begin position="341"/>
        <end position="395"/>
    </location>
</feature>
<evidence type="ECO:0000256" key="8">
    <source>
        <dbReference type="ARBA" id="ARBA00023012"/>
    </source>
</evidence>
<feature type="domain" description="PAS" evidence="12">
    <location>
        <begin position="267"/>
        <end position="338"/>
    </location>
</feature>
<dbReference type="InterPro" id="IPR036890">
    <property type="entry name" value="HATPase_C_sf"/>
</dbReference>
<evidence type="ECO:0000256" key="9">
    <source>
        <dbReference type="PROSITE-ProRule" id="PRU00169"/>
    </source>
</evidence>
<dbReference type="Gene3D" id="3.30.565.10">
    <property type="entry name" value="Histidine kinase-like ATPase, C-terminal domain"/>
    <property type="match status" value="1"/>
</dbReference>
<dbReference type="Pfam" id="PF00512">
    <property type="entry name" value="HisKA"/>
    <property type="match status" value="1"/>
</dbReference>
<dbReference type="InterPro" id="IPR035965">
    <property type="entry name" value="PAS-like_dom_sf"/>
</dbReference>
<dbReference type="InterPro" id="IPR003594">
    <property type="entry name" value="HATPase_dom"/>
</dbReference>
<feature type="modified residue" description="4-aspartylphosphate" evidence="9">
    <location>
        <position position="59"/>
    </location>
</feature>
<dbReference type="CDD" id="cd00082">
    <property type="entry name" value="HisKA"/>
    <property type="match status" value="1"/>
</dbReference>
<dbReference type="InterPro" id="IPR000014">
    <property type="entry name" value="PAS"/>
</dbReference>
<dbReference type="SUPFAM" id="SSF47384">
    <property type="entry name" value="Homodimeric domain of signal transducing histidine kinase"/>
    <property type="match status" value="1"/>
</dbReference>
<dbReference type="PANTHER" id="PTHR43065:SF46">
    <property type="entry name" value="C4-DICARBOXYLATE TRANSPORT SENSOR PROTEIN DCTB"/>
    <property type="match status" value="1"/>
</dbReference>
<comment type="caution">
    <text evidence="14">The sequence shown here is derived from an EMBL/GenBank/DDBJ whole genome shotgun (WGS) entry which is preliminary data.</text>
</comment>
<feature type="domain" description="Histidine kinase" evidence="10">
    <location>
        <begin position="408"/>
        <end position="638"/>
    </location>
</feature>
<dbReference type="InterPro" id="IPR001789">
    <property type="entry name" value="Sig_transdc_resp-reg_receiver"/>
</dbReference>
<sequence length="641" mass="73862">MIDRRKIQILIIEDSKFAYDTVLDILNMGGWDVYSERVEWKKDLDEALKKRAWDLVITDYYLADFTGKTAIEMVHSMFPDLPVILITEFVGEEMATEMFRWGAADFILKSNINKLAYVVEREFESYIAKKQQKQAWEMLVHSEEMLTRSQSLAKLGHFEIVYPEKRILWSLELYKILGYSYGEIPSEEKFFDRVAEDDRLHLIEIWDKAKTEDKQFELELKLRLPHASKFARLTLECENLSNGQSRYFGTIHDTSNYNALESAIRHNEQLFKGIFNNSSQVILLLDLDGRVLKMNRISVSLLEREEREIQGSNFIDSLFSQVNKEIQKQFRQGIMNANQKRSTELFATYISPSGKTIFLDCDISAVTDPMGDVMYLVLEGKDITEKIELERSYAQAQKMEALGTFAGGISHDFNNLLTPMFNFVSYLQAEWEPLREDPERKRTFFALDGLMKSLERAKALISQILDFSKKDAVSLVEVDLHSSLNSIFAELRKGKPFNGDFAMNLSESKALVQADPNFLYQVFSNLYENAHFALAESRSPKIQISTKKVWIEDTNIRNIPSLKTTYYWEVEFKDNGSGIPKDLMGKIFEPFFTTKGRKGTGLGLPIIYGVMRRMGGVMTVDSQPGNGTSFYCYFPAWESLA</sequence>
<dbReference type="SMART" id="SM00388">
    <property type="entry name" value="HisKA"/>
    <property type="match status" value="1"/>
</dbReference>
<keyword evidence="3 9" id="KW-0597">Phosphoprotein</keyword>
<dbReference type="InterPro" id="IPR011006">
    <property type="entry name" value="CheY-like_superfamily"/>
</dbReference>
<organism evidence="14 15">
    <name type="scientific">Leptospira idonii</name>
    <dbReference type="NCBI Taxonomy" id="1193500"/>
    <lineage>
        <taxon>Bacteria</taxon>
        <taxon>Pseudomonadati</taxon>
        <taxon>Spirochaetota</taxon>
        <taxon>Spirochaetia</taxon>
        <taxon>Leptospirales</taxon>
        <taxon>Leptospiraceae</taxon>
        <taxon>Leptospira</taxon>
    </lineage>
</organism>
<dbReference type="CDD" id="cd00130">
    <property type="entry name" value="PAS"/>
    <property type="match status" value="1"/>
</dbReference>
<dbReference type="Pfam" id="PF02518">
    <property type="entry name" value="HATPase_c"/>
    <property type="match status" value="1"/>
</dbReference>
<evidence type="ECO:0000256" key="1">
    <source>
        <dbReference type="ARBA" id="ARBA00000085"/>
    </source>
</evidence>
<dbReference type="PROSITE" id="PS50110">
    <property type="entry name" value="RESPONSE_REGULATORY"/>
    <property type="match status" value="1"/>
</dbReference>
<dbReference type="InterPro" id="IPR036097">
    <property type="entry name" value="HisK_dim/P_sf"/>
</dbReference>
<dbReference type="Pfam" id="PF00072">
    <property type="entry name" value="Response_reg"/>
    <property type="match status" value="1"/>
</dbReference>
<feature type="domain" description="Response regulatory" evidence="11">
    <location>
        <begin position="8"/>
        <end position="124"/>
    </location>
</feature>
<dbReference type="EMBL" id="RQHW01000018">
    <property type="protein sequence ID" value="TGN19971.1"/>
    <property type="molecule type" value="Genomic_DNA"/>
</dbReference>
<accession>A0A4R9M1Z1</accession>
<dbReference type="GO" id="GO:0005524">
    <property type="term" value="F:ATP binding"/>
    <property type="evidence" value="ECO:0007669"/>
    <property type="project" value="UniProtKB-KW"/>
</dbReference>
<dbReference type="Gene3D" id="3.30.450.20">
    <property type="entry name" value="PAS domain"/>
    <property type="match status" value="2"/>
</dbReference>
<reference evidence="14" key="1">
    <citation type="journal article" date="2019" name="PLoS Negl. Trop. Dis.">
        <title>Revisiting the worldwide diversity of Leptospira species in the environment.</title>
        <authorList>
            <person name="Vincent A.T."/>
            <person name="Schiettekatte O."/>
            <person name="Bourhy P."/>
            <person name="Veyrier F.J."/>
            <person name="Picardeau M."/>
        </authorList>
    </citation>
    <scope>NUCLEOTIDE SEQUENCE [LARGE SCALE GENOMIC DNA]</scope>
    <source>
        <strain evidence="14">201300427</strain>
    </source>
</reference>
<dbReference type="NCBIfam" id="TIGR00229">
    <property type="entry name" value="sensory_box"/>
    <property type="match status" value="1"/>
</dbReference>
<gene>
    <name evidence="14" type="ORF">EHS15_06235</name>
</gene>
<dbReference type="PROSITE" id="PS50109">
    <property type="entry name" value="HIS_KIN"/>
    <property type="match status" value="1"/>
</dbReference>
<keyword evidence="5" id="KW-0547">Nucleotide-binding</keyword>
<dbReference type="Gene3D" id="1.10.287.130">
    <property type="match status" value="1"/>
</dbReference>
<dbReference type="SUPFAM" id="SSF55785">
    <property type="entry name" value="PYP-like sensor domain (PAS domain)"/>
    <property type="match status" value="2"/>
</dbReference>
<evidence type="ECO:0000259" key="11">
    <source>
        <dbReference type="PROSITE" id="PS50110"/>
    </source>
</evidence>
<dbReference type="SMART" id="SM00448">
    <property type="entry name" value="REC"/>
    <property type="match status" value="1"/>
</dbReference>
<evidence type="ECO:0000256" key="3">
    <source>
        <dbReference type="ARBA" id="ARBA00022553"/>
    </source>
</evidence>
<evidence type="ECO:0000256" key="2">
    <source>
        <dbReference type="ARBA" id="ARBA00012438"/>
    </source>
</evidence>
<dbReference type="SMART" id="SM00091">
    <property type="entry name" value="PAS"/>
    <property type="match status" value="2"/>
</dbReference>
<keyword evidence="8" id="KW-0902">Two-component regulatory system</keyword>
<dbReference type="InterPro" id="IPR000700">
    <property type="entry name" value="PAS-assoc_C"/>
</dbReference>
<dbReference type="InterPro" id="IPR004358">
    <property type="entry name" value="Sig_transdc_His_kin-like_C"/>
</dbReference>
<evidence type="ECO:0000256" key="5">
    <source>
        <dbReference type="ARBA" id="ARBA00022741"/>
    </source>
</evidence>
<evidence type="ECO:0000256" key="6">
    <source>
        <dbReference type="ARBA" id="ARBA00022777"/>
    </source>
</evidence>
<dbReference type="Gene3D" id="3.40.50.2300">
    <property type="match status" value="1"/>
</dbReference>
<keyword evidence="15" id="KW-1185">Reference proteome</keyword>
<dbReference type="PANTHER" id="PTHR43065">
    <property type="entry name" value="SENSOR HISTIDINE KINASE"/>
    <property type="match status" value="1"/>
</dbReference>
<evidence type="ECO:0000256" key="4">
    <source>
        <dbReference type="ARBA" id="ARBA00022679"/>
    </source>
</evidence>
<dbReference type="PROSITE" id="PS50112">
    <property type="entry name" value="PAS"/>
    <property type="match status" value="1"/>
</dbReference>
<dbReference type="OrthoDB" id="9770473at2"/>
<dbReference type="SMART" id="SM00387">
    <property type="entry name" value="HATPase_c"/>
    <property type="match status" value="1"/>
</dbReference>
<dbReference type="InterPro" id="IPR003661">
    <property type="entry name" value="HisK_dim/P_dom"/>
</dbReference>
<dbReference type="InterPro" id="IPR013767">
    <property type="entry name" value="PAS_fold"/>
</dbReference>
<comment type="catalytic activity">
    <reaction evidence="1">
        <text>ATP + protein L-histidine = ADP + protein N-phospho-L-histidine.</text>
        <dbReference type="EC" id="2.7.13.3"/>
    </reaction>
</comment>
<keyword evidence="4" id="KW-0808">Transferase</keyword>